<reference evidence="14" key="1">
    <citation type="submission" date="2020-04" db="EMBL/GenBank/DDBJ databases">
        <title>Nitratireductor sp. nov. isolated from mangrove soil.</title>
        <authorList>
            <person name="Ye Y."/>
        </authorList>
    </citation>
    <scope>NUCLEOTIDE SEQUENCE</scope>
    <source>
        <strain evidence="14">SY7</strain>
    </source>
</reference>
<feature type="transmembrane region" description="Helical" evidence="13">
    <location>
        <begin position="73"/>
        <end position="92"/>
    </location>
</feature>
<accession>A0A5B8L1B0</accession>
<evidence type="ECO:0000256" key="9">
    <source>
        <dbReference type="ARBA" id="ARBA00023004"/>
    </source>
</evidence>
<comment type="function">
    <text evidence="1">Membrane-anchoring subunit of succinate dehydrogenase (SDH).</text>
</comment>
<feature type="transmembrane region" description="Helical" evidence="13">
    <location>
        <begin position="33"/>
        <end position="53"/>
    </location>
</feature>
<evidence type="ECO:0000256" key="8">
    <source>
        <dbReference type="ARBA" id="ARBA00022989"/>
    </source>
</evidence>
<dbReference type="OrthoDB" id="9799441at2"/>
<evidence type="ECO:0000256" key="5">
    <source>
        <dbReference type="ARBA" id="ARBA00022617"/>
    </source>
</evidence>
<sequence>MSQSTATRPGMRERPLSPHLQVYRLIPTMLMSIVHRITGGALYFGTLLVAWWLVAAATSESYFDFVSWVYGSWIGRLVLFGYTWALLHHMLGGLRHLVWDTGALMDKNTSTRLAWATGAASVTLTVLVWIVGYMARGG</sequence>
<dbReference type="GO" id="GO:0016020">
    <property type="term" value="C:membrane"/>
    <property type="evidence" value="ECO:0007669"/>
    <property type="project" value="UniProtKB-SubCell"/>
</dbReference>
<dbReference type="PANTHER" id="PTHR10978:SF5">
    <property type="entry name" value="SUCCINATE DEHYDROGENASE CYTOCHROME B560 SUBUNIT, MITOCHONDRIAL"/>
    <property type="match status" value="1"/>
</dbReference>
<dbReference type="GO" id="GO:0009055">
    <property type="term" value="F:electron transfer activity"/>
    <property type="evidence" value="ECO:0007669"/>
    <property type="project" value="InterPro"/>
</dbReference>
<evidence type="ECO:0000256" key="13">
    <source>
        <dbReference type="SAM" id="Phobius"/>
    </source>
</evidence>
<dbReference type="PROSITE" id="PS01001">
    <property type="entry name" value="SDH_CYT_2"/>
    <property type="match status" value="1"/>
</dbReference>
<dbReference type="PANTHER" id="PTHR10978">
    <property type="entry name" value="SUCCINATE DEHYDROGENASE CYTOCHROME B560 SUBUNIT"/>
    <property type="match status" value="1"/>
</dbReference>
<dbReference type="RefSeq" id="WP_146300366.1">
    <property type="nucleotide sequence ID" value="NZ_CP042301.2"/>
</dbReference>
<dbReference type="AlphaFoldDB" id="A0A5B8L1B0"/>
<dbReference type="NCBIfam" id="TIGR02970">
    <property type="entry name" value="succ_dehyd_cytB"/>
    <property type="match status" value="1"/>
</dbReference>
<dbReference type="CDD" id="cd03499">
    <property type="entry name" value="SQR_TypeC_SdhC"/>
    <property type="match status" value="1"/>
</dbReference>
<evidence type="ECO:0000313" key="15">
    <source>
        <dbReference type="Proteomes" id="UP000321389"/>
    </source>
</evidence>
<evidence type="ECO:0000256" key="6">
    <source>
        <dbReference type="ARBA" id="ARBA00022692"/>
    </source>
</evidence>
<comment type="similarity">
    <text evidence="3">Belongs to the cytochrome b560 family.</text>
</comment>
<evidence type="ECO:0000256" key="1">
    <source>
        <dbReference type="ARBA" id="ARBA00004050"/>
    </source>
</evidence>
<dbReference type="EMBL" id="CP042301">
    <property type="protein sequence ID" value="QDZ01725.1"/>
    <property type="molecule type" value="Genomic_DNA"/>
</dbReference>
<evidence type="ECO:0000256" key="3">
    <source>
        <dbReference type="ARBA" id="ARBA00007244"/>
    </source>
</evidence>
<evidence type="ECO:0000256" key="2">
    <source>
        <dbReference type="ARBA" id="ARBA00004141"/>
    </source>
</evidence>
<dbReference type="Pfam" id="PF01127">
    <property type="entry name" value="Sdh_cyt"/>
    <property type="match status" value="1"/>
</dbReference>
<dbReference type="GO" id="GO:0006099">
    <property type="term" value="P:tricarboxylic acid cycle"/>
    <property type="evidence" value="ECO:0007669"/>
    <property type="project" value="InterPro"/>
</dbReference>
<dbReference type="KEGG" id="niy:FQ775_15850"/>
<keyword evidence="5 12" id="KW-0349">Heme</keyword>
<evidence type="ECO:0000313" key="14">
    <source>
        <dbReference type="EMBL" id="QDZ01725.1"/>
    </source>
</evidence>
<dbReference type="InterPro" id="IPR034804">
    <property type="entry name" value="SQR/QFR_C/D"/>
</dbReference>
<comment type="subunit">
    <text evidence="11">Part of an enzyme complex containing four subunits: a flavoprotein, an iron-sulfur protein, plus two membrane-anchoring proteins, SdhC and SdhD. The complex can form homotrimers.</text>
</comment>
<dbReference type="Gene3D" id="1.20.1300.10">
    <property type="entry name" value="Fumarate reductase/succinate dehydrogenase, transmembrane subunit"/>
    <property type="match status" value="1"/>
</dbReference>
<organism evidence="14 15">
    <name type="scientific">Nitratireductor mangrovi</name>
    <dbReference type="NCBI Taxonomy" id="2599600"/>
    <lineage>
        <taxon>Bacteria</taxon>
        <taxon>Pseudomonadati</taxon>
        <taxon>Pseudomonadota</taxon>
        <taxon>Alphaproteobacteria</taxon>
        <taxon>Hyphomicrobiales</taxon>
        <taxon>Phyllobacteriaceae</taxon>
        <taxon>Nitratireductor</taxon>
    </lineage>
</organism>
<keyword evidence="10 13" id="KW-0472">Membrane</keyword>
<keyword evidence="7 12" id="KW-0479">Metal-binding</keyword>
<keyword evidence="15" id="KW-1185">Reference proteome</keyword>
<dbReference type="InterPro" id="IPR014314">
    <property type="entry name" value="Succ_DH_cytb556"/>
</dbReference>
<keyword evidence="6 13" id="KW-0812">Transmembrane</keyword>
<comment type="cofactor">
    <cofactor evidence="12">
        <name>heme</name>
        <dbReference type="ChEBI" id="CHEBI:30413"/>
    </cofactor>
    <text evidence="12">The heme is bound between the two transmembrane subunits.</text>
</comment>
<dbReference type="InterPro" id="IPR000701">
    <property type="entry name" value="SuccDH_FuR_B_TM-su"/>
</dbReference>
<gene>
    <name evidence="14" type="primary">sdhC</name>
    <name evidence="14" type="ORF">FQ775_15850</name>
</gene>
<dbReference type="PIRSF" id="PIRSF000178">
    <property type="entry name" value="SDH_cyt_b560"/>
    <property type="match status" value="1"/>
</dbReference>
<feature type="transmembrane region" description="Helical" evidence="13">
    <location>
        <begin position="113"/>
        <end position="135"/>
    </location>
</feature>
<feature type="binding site" description="axial binding residue" evidence="12">
    <location>
        <position position="89"/>
    </location>
    <ligand>
        <name>heme</name>
        <dbReference type="ChEBI" id="CHEBI:30413"/>
        <note>ligand shared with second transmembrane subunit</note>
    </ligand>
    <ligandPart>
        <name>Fe</name>
        <dbReference type="ChEBI" id="CHEBI:18248"/>
    </ligandPart>
</feature>
<dbReference type="Proteomes" id="UP000321389">
    <property type="component" value="Chromosome"/>
</dbReference>
<evidence type="ECO:0000256" key="10">
    <source>
        <dbReference type="ARBA" id="ARBA00023136"/>
    </source>
</evidence>
<dbReference type="SUPFAM" id="SSF81343">
    <property type="entry name" value="Fumarate reductase respiratory complex transmembrane subunits"/>
    <property type="match status" value="1"/>
</dbReference>
<keyword evidence="8 13" id="KW-1133">Transmembrane helix</keyword>
<comment type="subcellular location">
    <subcellularLocation>
        <location evidence="2">Membrane</location>
        <topology evidence="2">Multi-pass membrane protein</topology>
    </subcellularLocation>
</comment>
<dbReference type="PROSITE" id="PS01000">
    <property type="entry name" value="SDH_CYT_1"/>
    <property type="match status" value="1"/>
</dbReference>
<proteinExistence type="inferred from homology"/>
<name>A0A5B8L1B0_9HYPH</name>
<evidence type="ECO:0000256" key="7">
    <source>
        <dbReference type="ARBA" id="ARBA00022723"/>
    </source>
</evidence>
<keyword evidence="9 12" id="KW-0408">Iron</keyword>
<evidence type="ECO:0000256" key="11">
    <source>
        <dbReference type="ARBA" id="ARBA00025912"/>
    </source>
</evidence>
<evidence type="ECO:0000256" key="12">
    <source>
        <dbReference type="PIRSR" id="PIRSR000178-1"/>
    </source>
</evidence>
<protein>
    <recommendedName>
        <fullName evidence="4">Succinate dehydrogenase cytochrome b556 subunit</fullName>
    </recommendedName>
</protein>
<dbReference type="GO" id="GO:0046872">
    <property type="term" value="F:metal ion binding"/>
    <property type="evidence" value="ECO:0007669"/>
    <property type="project" value="UniProtKB-KW"/>
</dbReference>
<evidence type="ECO:0000256" key="4">
    <source>
        <dbReference type="ARBA" id="ARBA00020076"/>
    </source>
</evidence>
<dbReference type="InterPro" id="IPR018495">
    <property type="entry name" value="Succ_DH_cyt_bsu_CS"/>
</dbReference>